<evidence type="ECO:0000313" key="3">
    <source>
        <dbReference type="EMBL" id="SIS98749.1"/>
    </source>
</evidence>
<dbReference type="Gene3D" id="1.10.260.40">
    <property type="entry name" value="lambda repressor-like DNA-binding domains"/>
    <property type="match status" value="1"/>
</dbReference>
<dbReference type="Proteomes" id="UP000185678">
    <property type="component" value="Unassembled WGS sequence"/>
</dbReference>
<dbReference type="SMART" id="SM00530">
    <property type="entry name" value="HTH_XRE"/>
    <property type="match status" value="1"/>
</dbReference>
<dbReference type="InterPro" id="IPR041413">
    <property type="entry name" value="MLTR_LBD"/>
</dbReference>
<evidence type="ECO:0000313" key="4">
    <source>
        <dbReference type="Proteomes" id="UP000185678"/>
    </source>
</evidence>
<dbReference type="Gene3D" id="3.30.450.180">
    <property type="match status" value="1"/>
</dbReference>
<dbReference type="RefSeq" id="WP_076401107.1">
    <property type="nucleotide sequence ID" value="NZ_JBHTCD010000022.1"/>
</dbReference>
<dbReference type="InterPro" id="IPR001387">
    <property type="entry name" value="Cro/C1-type_HTH"/>
</dbReference>
<organism evidence="3 4">
    <name type="scientific">Insolitispirillum peregrinum</name>
    <dbReference type="NCBI Taxonomy" id="80876"/>
    <lineage>
        <taxon>Bacteria</taxon>
        <taxon>Pseudomonadati</taxon>
        <taxon>Pseudomonadota</taxon>
        <taxon>Alphaproteobacteria</taxon>
        <taxon>Rhodospirillales</taxon>
        <taxon>Novispirillaceae</taxon>
        <taxon>Insolitispirillum</taxon>
    </lineage>
</organism>
<dbReference type="Pfam" id="PF13560">
    <property type="entry name" value="HTH_31"/>
    <property type="match status" value="1"/>
</dbReference>
<dbReference type="STRING" id="80876.SAMN05421779_105184"/>
<dbReference type="PANTHER" id="PTHR35010">
    <property type="entry name" value="BLL4672 PROTEIN-RELATED"/>
    <property type="match status" value="1"/>
</dbReference>
<protein>
    <submittedName>
        <fullName evidence="3">Transcriptional regulator, contains XRE-family HTH domain</fullName>
    </submittedName>
</protein>
<gene>
    <name evidence="3" type="ORF">SAMN05421779_105184</name>
</gene>
<name>A0A1N7NKP4_9PROT</name>
<dbReference type="EMBL" id="FTOA01000005">
    <property type="protein sequence ID" value="SIS98749.1"/>
    <property type="molecule type" value="Genomic_DNA"/>
</dbReference>
<keyword evidence="4" id="KW-1185">Reference proteome</keyword>
<evidence type="ECO:0000256" key="1">
    <source>
        <dbReference type="SAM" id="MobiDB-lite"/>
    </source>
</evidence>
<dbReference type="GO" id="GO:0003677">
    <property type="term" value="F:DNA binding"/>
    <property type="evidence" value="ECO:0007669"/>
    <property type="project" value="InterPro"/>
</dbReference>
<dbReference type="PROSITE" id="PS50943">
    <property type="entry name" value="HTH_CROC1"/>
    <property type="match status" value="1"/>
</dbReference>
<feature type="domain" description="HTH cro/C1-type" evidence="2">
    <location>
        <begin position="29"/>
        <end position="76"/>
    </location>
</feature>
<sequence length="253" mass="28337">MLGDFLRAHREQHAAPPPAIGERRRRTPGLRREELAATAGVSTTWLTWLEQGRDVQASAHTLARLASALDLTPAERASLFDLARRRDPALPDQEASPLPASLLALPETIAVPAYVLDGEWTARAWNRQAAAVFSGWLDDGSQERNLLRFVFCQPAARILLGSDWSERARRLVAEFRADVNRRPRDPQLLTLITDLEGCSVEFSTFWHSQSVLNREGGERRFLHPGHHDQRYRQTTLLVAEAPDCKLVCLLPAG</sequence>
<dbReference type="CDD" id="cd00093">
    <property type="entry name" value="HTH_XRE"/>
    <property type="match status" value="1"/>
</dbReference>
<evidence type="ECO:0000259" key="2">
    <source>
        <dbReference type="PROSITE" id="PS50943"/>
    </source>
</evidence>
<reference evidence="3 4" key="1">
    <citation type="submission" date="2017-01" db="EMBL/GenBank/DDBJ databases">
        <authorList>
            <person name="Mah S.A."/>
            <person name="Swanson W.J."/>
            <person name="Moy G.W."/>
            <person name="Vacquier V.D."/>
        </authorList>
    </citation>
    <scope>NUCLEOTIDE SEQUENCE [LARGE SCALE GENOMIC DNA]</scope>
    <source>
        <strain evidence="3 4">DSM 11589</strain>
    </source>
</reference>
<feature type="region of interest" description="Disordered" evidence="1">
    <location>
        <begin position="1"/>
        <end position="30"/>
    </location>
</feature>
<dbReference type="InterPro" id="IPR010982">
    <property type="entry name" value="Lambda_DNA-bd_dom_sf"/>
</dbReference>
<dbReference type="OrthoDB" id="5346389at2"/>
<dbReference type="AlphaFoldDB" id="A0A1N7NKP4"/>
<feature type="compositionally biased region" description="Basic and acidic residues" evidence="1">
    <location>
        <begin position="1"/>
        <end position="13"/>
    </location>
</feature>
<accession>A0A1N7NKP4</accession>
<dbReference type="SUPFAM" id="SSF47413">
    <property type="entry name" value="lambda repressor-like DNA-binding domains"/>
    <property type="match status" value="1"/>
</dbReference>
<dbReference type="PANTHER" id="PTHR35010:SF2">
    <property type="entry name" value="BLL4672 PROTEIN"/>
    <property type="match status" value="1"/>
</dbReference>
<proteinExistence type="predicted"/>
<dbReference type="Pfam" id="PF17765">
    <property type="entry name" value="MLTR_LBD"/>
    <property type="match status" value="1"/>
</dbReference>